<dbReference type="AlphaFoldDB" id="A0A498HB03"/>
<feature type="transmembrane region" description="Helical" evidence="1">
    <location>
        <begin position="74"/>
        <end position="99"/>
    </location>
</feature>
<sequence length="169" mass="18848">MAANMGPTLHSWGYAMLFSQLIASLPTQVEEPALIMFAAVSLLRNIATLCFYLRSGQSITAWWNFLRMGFTGKISSATSLLLGFVTFLFKLLGISLVTFEVTQKDQPAHSCDYDEVNARSHSPLVSAIDSAGYELVWDATTGSWFTRHRTWRNNVQCLVVIDRLVIGHV</sequence>
<accession>A0A498HB03</accession>
<dbReference type="Proteomes" id="UP000290289">
    <property type="component" value="Chromosome 17"/>
</dbReference>
<protein>
    <submittedName>
        <fullName evidence="2">Uncharacterized protein</fullName>
    </submittedName>
</protein>
<keyword evidence="1" id="KW-0472">Membrane</keyword>
<proteinExistence type="predicted"/>
<evidence type="ECO:0000313" key="2">
    <source>
        <dbReference type="EMBL" id="RXH68010.1"/>
    </source>
</evidence>
<feature type="transmembrane region" description="Helical" evidence="1">
    <location>
        <begin position="33"/>
        <end position="53"/>
    </location>
</feature>
<name>A0A498HB03_MALDO</name>
<keyword evidence="3" id="KW-1185">Reference proteome</keyword>
<comment type="caution">
    <text evidence="2">The sequence shown here is derived from an EMBL/GenBank/DDBJ whole genome shotgun (WGS) entry which is preliminary data.</text>
</comment>
<keyword evidence="1" id="KW-1133">Transmembrane helix</keyword>
<evidence type="ECO:0000313" key="3">
    <source>
        <dbReference type="Proteomes" id="UP000290289"/>
    </source>
</evidence>
<dbReference type="EMBL" id="RDQH01000343">
    <property type="protein sequence ID" value="RXH68010.1"/>
    <property type="molecule type" value="Genomic_DNA"/>
</dbReference>
<gene>
    <name evidence="2" type="ORF">DVH24_028157</name>
</gene>
<keyword evidence="1" id="KW-0812">Transmembrane</keyword>
<reference evidence="2 3" key="1">
    <citation type="submission" date="2018-10" db="EMBL/GenBank/DDBJ databases">
        <title>A high-quality apple genome assembly.</title>
        <authorList>
            <person name="Hu J."/>
        </authorList>
    </citation>
    <scope>NUCLEOTIDE SEQUENCE [LARGE SCALE GENOMIC DNA]</scope>
    <source>
        <strain evidence="3">cv. HFTH1</strain>
        <tissue evidence="2">Young leaf</tissue>
    </source>
</reference>
<organism evidence="2 3">
    <name type="scientific">Malus domestica</name>
    <name type="common">Apple</name>
    <name type="synonym">Pyrus malus</name>
    <dbReference type="NCBI Taxonomy" id="3750"/>
    <lineage>
        <taxon>Eukaryota</taxon>
        <taxon>Viridiplantae</taxon>
        <taxon>Streptophyta</taxon>
        <taxon>Embryophyta</taxon>
        <taxon>Tracheophyta</taxon>
        <taxon>Spermatophyta</taxon>
        <taxon>Magnoliopsida</taxon>
        <taxon>eudicotyledons</taxon>
        <taxon>Gunneridae</taxon>
        <taxon>Pentapetalae</taxon>
        <taxon>rosids</taxon>
        <taxon>fabids</taxon>
        <taxon>Rosales</taxon>
        <taxon>Rosaceae</taxon>
        <taxon>Amygdaloideae</taxon>
        <taxon>Maleae</taxon>
        <taxon>Malus</taxon>
    </lineage>
</organism>
<evidence type="ECO:0000256" key="1">
    <source>
        <dbReference type="SAM" id="Phobius"/>
    </source>
</evidence>